<evidence type="ECO:0000256" key="2">
    <source>
        <dbReference type="ARBA" id="ARBA00022643"/>
    </source>
</evidence>
<evidence type="ECO:0000256" key="3">
    <source>
        <dbReference type="ARBA" id="ARBA00022982"/>
    </source>
</evidence>
<accession>A0A520MDI4</accession>
<sequence>MSIDHSQELQNGTSPSNKIMVLFGSETGTAEEYAFDLGNALQAEGYACEVSDLDDYEASALATEHLAIIVSSTYGNGETPYNAEDMYNWLETQEPDLSSLSFAVCALGDSGYPSFAQAGKDFDRLLGENGANRILERTELDACFDEQVEPFIEKVQAWLALHGQCYKKIVNLNPV</sequence>
<evidence type="ECO:0000313" key="6">
    <source>
        <dbReference type="Proteomes" id="UP000315889"/>
    </source>
</evidence>
<keyword evidence="2" id="KW-0288">FMN</keyword>
<dbReference type="Proteomes" id="UP000315889">
    <property type="component" value="Unassembled WGS sequence"/>
</dbReference>
<dbReference type="InterPro" id="IPR001094">
    <property type="entry name" value="Flavdoxin-like"/>
</dbReference>
<keyword evidence="3" id="KW-0249">Electron transport</keyword>
<dbReference type="SUPFAM" id="SSF52218">
    <property type="entry name" value="Flavoproteins"/>
    <property type="match status" value="1"/>
</dbReference>
<dbReference type="PRINTS" id="PR00369">
    <property type="entry name" value="FLAVODOXIN"/>
</dbReference>
<dbReference type="GO" id="GO:0010181">
    <property type="term" value="F:FMN binding"/>
    <property type="evidence" value="ECO:0007669"/>
    <property type="project" value="InterPro"/>
</dbReference>
<dbReference type="InterPro" id="IPR008254">
    <property type="entry name" value="Flavodoxin/NO_synth"/>
</dbReference>
<dbReference type="PROSITE" id="PS50902">
    <property type="entry name" value="FLAVODOXIN_LIKE"/>
    <property type="match status" value="1"/>
</dbReference>
<proteinExistence type="predicted"/>
<evidence type="ECO:0000313" key="5">
    <source>
        <dbReference type="EMBL" id="RZO19270.1"/>
    </source>
</evidence>
<keyword evidence="1" id="KW-0285">Flavoprotein</keyword>
<keyword evidence="3" id="KW-0813">Transport</keyword>
<dbReference type="AlphaFoldDB" id="A0A520MDI4"/>
<dbReference type="GO" id="GO:0005829">
    <property type="term" value="C:cytosol"/>
    <property type="evidence" value="ECO:0007669"/>
    <property type="project" value="TreeGrafter"/>
</dbReference>
<gene>
    <name evidence="5" type="ORF">EVB03_08300</name>
</gene>
<dbReference type="GO" id="GO:0050660">
    <property type="term" value="F:flavin adenine dinucleotide binding"/>
    <property type="evidence" value="ECO:0007669"/>
    <property type="project" value="TreeGrafter"/>
</dbReference>
<dbReference type="Pfam" id="PF00258">
    <property type="entry name" value="Flavodoxin_1"/>
    <property type="match status" value="1"/>
</dbReference>
<comment type="caution">
    <text evidence="5">The sequence shown here is derived from an EMBL/GenBank/DDBJ whole genome shotgun (WGS) entry which is preliminary data.</text>
</comment>
<dbReference type="Gene3D" id="3.40.50.360">
    <property type="match status" value="1"/>
</dbReference>
<organism evidence="5 6">
    <name type="scientific">SAR92 clade bacterium</name>
    <dbReference type="NCBI Taxonomy" id="2315479"/>
    <lineage>
        <taxon>Bacteria</taxon>
        <taxon>Pseudomonadati</taxon>
        <taxon>Pseudomonadota</taxon>
        <taxon>Gammaproteobacteria</taxon>
        <taxon>Cellvibrionales</taxon>
        <taxon>Porticoccaceae</taxon>
        <taxon>SAR92 clade</taxon>
    </lineage>
</organism>
<evidence type="ECO:0000256" key="1">
    <source>
        <dbReference type="ARBA" id="ARBA00022630"/>
    </source>
</evidence>
<dbReference type="PANTHER" id="PTHR19384">
    <property type="entry name" value="NITRIC OXIDE SYNTHASE-RELATED"/>
    <property type="match status" value="1"/>
</dbReference>
<reference evidence="5 6" key="1">
    <citation type="submission" date="2019-02" db="EMBL/GenBank/DDBJ databases">
        <title>Prokaryotic population dynamics and viral predation in marine succession experiment using metagenomics: the confinement effect.</title>
        <authorList>
            <person name="Haro-Moreno J.M."/>
            <person name="Rodriguez-Valera F."/>
            <person name="Lopez-Perez M."/>
        </authorList>
    </citation>
    <scope>NUCLEOTIDE SEQUENCE [LARGE SCALE GENOMIC DNA]</scope>
    <source>
        <strain evidence="5">MED-G170</strain>
    </source>
</reference>
<evidence type="ECO:0000259" key="4">
    <source>
        <dbReference type="PROSITE" id="PS50902"/>
    </source>
</evidence>
<dbReference type="GO" id="GO:0016491">
    <property type="term" value="F:oxidoreductase activity"/>
    <property type="evidence" value="ECO:0007669"/>
    <property type="project" value="TreeGrafter"/>
</dbReference>
<dbReference type="InterPro" id="IPR029039">
    <property type="entry name" value="Flavoprotein-like_sf"/>
</dbReference>
<protein>
    <recommendedName>
        <fullName evidence="4">Flavodoxin-like domain-containing protein</fullName>
    </recommendedName>
</protein>
<dbReference type="EMBL" id="SHBP01000014">
    <property type="protein sequence ID" value="RZO19270.1"/>
    <property type="molecule type" value="Genomic_DNA"/>
</dbReference>
<name>A0A520MDI4_9GAMM</name>
<feature type="domain" description="Flavodoxin-like" evidence="4">
    <location>
        <begin position="19"/>
        <end position="163"/>
    </location>
</feature>